<dbReference type="PATRIC" id="fig|1226633.4.peg.1357"/>
<organism evidence="1 2">
    <name type="scientific">Fusobacterium necrophorum subsp. funduliforme B35</name>
    <dbReference type="NCBI Taxonomy" id="1226633"/>
    <lineage>
        <taxon>Bacteria</taxon>
        <taxon>Fusobacteriati</taxon>
        <taxon>Fusobacteriota</taxon>
        <taxon>Fusobacteriia</taxon>
        <taxon>Fusobacteriales</taxon>
        <taxon>Fusobacteriaceae</taxon>
        <taxon>Fusobacterium</taxon>
    </lineage>
</organism>
<evidence type="ECO:0000313" key="1">
    <source>
        <dbReference type="EMBL" id="KID49122.1"/>
    </source>
</evidence>
<accession>A0A0B4FP65</accession>
<evidence type="ECO:0000313" key="2">
    <source>
        <dbReference type="Proteomes" id="UP000031184"/>
    </source>
</evidence>
<comment type="caution">
    <text evidence="1">The sequence shown here is derived from an EMBL/GenBank/DDBJ whole genome shotgun (WGS) entry which is preliminary data.</text>
</comment>
<dbReference type="EMBL" id="AUZI01000016">
    <property type="protein sequence ID" value="KID49122.1"/>
    <property type="molecule type" value="Genomic_DNA"/>
</dbReference>
<dbReference type="AlphaFoldDB" id="A0A0B4FP65"/>
<name>A0A0B4FP65_9FUSO</name>
<reference evidence="1 2" key="1">
    <citation type="submission" date="2013-08" db="EMBL/GenBank/DDBJ databases">
        <title>An opportunistic ruminal bacterium that causes liver abscesses in cattle.</title>
        <authorList>
            <person name="Benahmed F.H."/>
            <person name="Rasmussen M."/>
            <person name="Harbottle H."/>
            <person name="Soppet D."/>
            <person name="Nagaraja T.G."/>
            <person name="Davidson M."/>
        </authorList>
    </citation>
    <scope>NUCLEOTIDE SEQUENCE [LARGE SCALE GENOMIC DNA]</scope>
    <source>
        <strain evidence="1 2">B35</strain>
    </source>
</reference>
<gene>
    <name evidence="1" type="ORF">C095_06735</name>
</gene>
<sequence>MKKGKVILGFILLSNILFAHDHILYTPKLDVSGETKVRMKALLAHPETGKK</sequence>
<dbReference type="Proteomes" id="UP000031184">
    <property type="component" value="Unassembled WGS sequence"/>
</dbReference>
<protein>
    <submittedName>
        <fullName evidence="1">Uncharacterized protein</fullName>
    </submittedName>
</protein>
<proteinExistence type="predicted"/>